<sequence length="565" mass="59814">MFNSPVSTLTSLTETSTSRSEAHGSDAGDQSIVPSMIVTPVIARAQLNQPPRRGSSHALQYWRENFGADAVNGWIVNIQPGDPDSAPSLVQTREQSPEGSPMPELPRPMLQSTPPTSPMGSPGPAILQQSPPPPYQQWVDGHNSHLGTPQLGRLTVPESAPRSPSISRTEQLALPACVLPARSGPVISTPEPALPASEPASQAPASFLSHEPLTLDLSKSLLLAPTPDSAMPTREHTASQALAIETPEPIPHAFKPATAQSTEPGPSNGKIPQIPSSLRHGDSSAKSGLIGELLPPVIFRSPVIAFPAAFPVSDPEILRLSPSAVSRRLSSLALSDANPIEGSPGVISITSSPSVISITSSSSVIEIKSSPSIVTEGLPSVIVIDDSSSRPSSFSMDLDELDESKSSDDSTPTPASPTREDEFQFSAPASPAHEDEFQFNASASPAHEDEFQFSAPASPAHEDEFQFDDPASPAREDVFQFSTPDSPARENDFNLDSTPGSPGPSAMRKGKWVDPLNWGAAGIPETEMDIDAQVAAFQSFETQQVHSEVLQGARVSRKRKRSIEG</sequence>
<reference evidence="2" key="1">
    <citation type="submission" date="2022-06" db="EMBL/GenBank/DDBJ databases">
        <title>Genome Sequence of Candolleomyces eurysporus.</title>
        <authorList>
            <person name="Buettner E."/>
        </authorList>
    </citation>
    <scope>NUCLEOTIDE SEQUENCE</scope>
    <source>
        <strain evidence="2">VTCC 930004</strain>
    </source>
</reference>
<comment type="caution">
    <text evidence="2">The sequence shown here is derived from an EMBL/GenBank/DDBJ whole genome shotgun (WGS) entry which is preliminary data.</text>
</comment>
<dbReference type="OrthoDB" id="3032433at2759"/>
<feature type="non-terminal residue" evidence="2">
    <location>
        <position position="565"/>
    </location>
</feature>
<gene>
    <name evidence="2" type="ORF">H1R20_g8804</name>
</gene>
<proteinExistence type="predicted"/>
<organism evidence="2 3">
    <name type="scientific">Candolleomyces eurysporus</name>
    <dbReference type="NCBI Taxonomy" id="2828524"/>
    <lineage>
        <taxon>Eukaryota</taxon>
        <taxon>Fungi</taxon>
        <taxon>Dikarya</taxon>
        <taxon>Basidiomycota</taxon>
        <taxon>Agaricomycotina</taxon>
        <taxon>Agaricomycetes</taxon>
        <taxon>Agaricomycetidae</taxon>
        <taxon>Agaricales</taxon>
        <taxon>Agaricineae</taxon>
        <taxon>Psathyrellaceae</taxon>
        <taxon>Candolleomyces</taxon>
    </lineage>
</organism>
<evidence type="ECO:0000256" key="1">
    <source>
        <dbReference type="SAM" id="MobiDB-lite"/>
    </source>
</evidence>
<name>A0A9W8J516_9AGAR</name>
<feature type="region of interest" description="Disordered" evidence="1">
    <location>
        <begin position="388"/>
        <end position="426"/>
    </location>
</feature>
<feature type="region of interest" description="Disordered" evidence="1">
    <location>
        <begin position="1"/>
        <end position="32"/>
    </location>
</feature>
<dbReference type="EMBL" id="JANBPK010000931">
    <property type="protein sequence ID" value="KAJ2928307.1"/>
    <property type="molecule type" value="Genomic_DNA"/>
</dbReference>
<dbReference type="AlphaFoldDB" id="A0A9W8J516"/>
<keyword evidence="3" id="KW-1185">Reference proteome</keyword>
<evidence type="ECO:0000313" key="3">
    <source>
        <dbReference type="Proteomes" id="UP001140091"/>
    </source>
</evidence>
<feature type="region of interest" description="Disordered" evidence="1">
    <location>
        <begin position="252"/>
        <end position="283"/>
    </location>
</feature>
<feature type="region of interest" description="Disordered" evidence="1">
    <location>
        <begin position="80"/>
        <end position="169"/>
    </location>
</feature>
<protein>
    <submittedName>
        <fullName evidence="2">Uncharacterized protein</fullName>
    </submittedName>
</protein>
<feature type="compositionally biased region" description="Low complexity" evidence="1">
    <location>
        <begin position="7"/>
        <end position="19"/>
    </location>
</feature>
<dbReference type="Proteomes" id="UP001140091">
    <property type="component" value="Unassembled WGS sequence"/>
</dbReference>
<feature type="region of interest" description="Disordered" evidence="1">
    <location>
        <begin position="461"/>
        <end position="512"/>
    </location>
</feature>
<evidence type="ECO:0000313" key="2">
    <source>
        <dbReference type="EMBL" id="KAJ2928307.1"/>
    </source>
</evidence>
<feature type="compositionally biased region" description="Basic residues" evidence="1">
    <location>
        <begin position="555"/>
        <end position="565"/>
    </location>
</feature>
<feature type="compositionally biased region" description="Low complexity" evidence="1">
    <location>
        <begin position="112"/>
        <end position="124"/>
    </location>
</feature>
<feature type="region of interest" description="Disordered" evidence="1">
    <location>
        <begin position="545"/>
        <end position="565"/>
    </location>
</feature>
<feature type="compositionally biased region" description="Polar residues" evidence="1">
    <location>
        <begin position="88"/>
        <end position="98"/>
    </location>
</feature>
<accession>A0A9W8J516</accession>